<evidence type="ECO:0000259" key="1">
    <source>
        <dbReference type="Pfam" id="PF00535"/>
    </source>
</evidence>
<dbReference type="InterPro" id="IPR001173">
    <property type="entry name" value="Glyco_trans_2-like"/>
</dbReference>
<dbReference type="RefSeq" id="WP_015695123.1">
    <property type="nucleotide sequence ID" value="NZ_AP018492.1"/>
</dbReference>
<name>A0A2Z5Y339_9ENTE</name>
<dbReference type="PANTHER" id="PTHR22916">
    <property type="entry name" value="GLYCOSYLTRANSFERASE"/>
    <property type="match status" value="1"/>
</dbReference>
<gene>
    <name evidence="2" type="ORF">DAT561_1128</name>
</gene>
<keyword evidence="2" id="KW-0808">Transferase</keyword>
<dbReference type="CDD" id="cd04196">
    <property type="entry name" value="GT_2_like_d"/>
    <property type="match status" value="1"/>
</dbReference>
<dbReference type="GO" id="GO:0016758">
    <property type="term" value="F:hexosyltransferase activity"/>
    <property type="evidence" value="ECO:0007669"/>
    <property type="project" value="UniProtKB-ARBA"/>
</dbReference>
<dbReference type="Gene3D" id="3.90.550.10">
    <property type="entry name" value="Spore Coat Polysaccharide Biosynthesis Protein SpsA, Chain A"/>
    <property type="match status" value="1"/>
</dbReference>
<dbReference type="Proteomes" id="UP000269226">
    <property type="component" value="Chromosome"/>
</dbReference>
<reference evidence="2 3" key="1">
    <citation type="submission" date="2018-01" db="EMBL/GenBank/DDBJ databases">
        <title>Whole genome sequence of Melissococcus plutonius DAT561.</title>
        <authorList>
            <person name="Okumura K."/>
            <person name="Takamatsu D."/>
            <person name="Okura M."/>
        </authorList>
    </citation>
    <scope>NUCLEOTIDE SEQUENCE [LARGE SCALE GENOMIC DNA]</scope>
    <source>
        <strain evidence="2 3">DAT561</strain>
    </source>
</reference>
<dbReference type="EMBL" id="AP018492">
    <property type="protein sequence ID" value="BBC61236.1"/>
    <property type="molecule type" value="Genomic_DNA"/>
</dbReference>
<evidence type="ECO:0000313" key="3">
    <source>
        <dbReference type="Proteomes" id="UP000269226"/>
    </source>
</evidence>
<feature type="domain" description="Glycosyltransferase 2-like" evidence="1">
    <location>
        <begin position="3"/>
        <end position="165"/>
    </location>
</feature>
<dbReference type="InterPro" id="IPR029044">
    <property type="entry name" value="Nucleotide-diphossugar_trans"/>
</dbReference>
<accession>A0A2Z5Y339</accession>
<dbReference type="AlphaFoldDB" id="A0A2Z5Y339"/>
<evidence type="ECO:0000313" key="2">
    <source>
        <dbReference type="EMBL" id="BBC61236.1"/>
    </source>
</evidence>
<dbReference type="Pfam" id="PF00535">
    <property type="entry name" value="Glycos_transf_2"/>
    <property type="match status" value="1"/>
</dbReference>
<dbReference type="GeneID" id="57043674"/>
<organism evidence="2 3">
    <name type="scientific">Melissococcus plutonius</name>
    <dbReference type="NCBI Taxonomy" id="33970"/>
    <lineage>
        <taxon>Bacteria</taxon>
        <taxon>Bacillati</taxon>
        <taxon>Bacillota</taxon>
        <taxon>Bacilli</taxon>
        <taxon>Lactobacillales</taxon>
        <taxon>Enterococcaceae</taxon>
        <taxon>Melissococcus</taxon>
    </lineage>
</organism>
<protein>
    <submittedName>
        <fullName evidence="2">Alpha-L-Rha alpha-1,3-L-rhamnosyltransferase</fullName>
    </submittedName>
</protein>
<dbReference type="PANTHER" id="PTHR22916:SF3">
    <property type="entry name" value="UDP-GLCNAC:BETAGAL BETA-1,3-N-ACETYLGLUCOSAMINYLTRANSFERASE-LIKE PROTEIN 1"/>
    <property type="match status" value="1"/>
</dbReference>
<dbReference type="SUPFAM" id="SSF53448">
    <property type="entry name" value="Nucleotide-diphospho-sugar transferases"/>
    <property type="match status" value="1"/>
</dbReference>
<proteinExistence type="predicted"/>
<sequence length="237" mass="27660">MISVCLTTYNGERYLREQLDSILIQLEPQDELLISDDGSTDQTLKIIEEYQANYTNIKFFNGPHQGIVANYDFVISKAVGEFVFLSDQDDVWLPNKVEVMRDFFQKHPDMDVVISDLVIVDGTLETVHNSYFGYRKIKNGWWHNIMKNGYIGAGMCFRRKIIKKILPIPTNIPMHDMWIGLIGATFKRTAFLPETLTLYRRHGKNSSEIKTKTSFQQKLYWRIILLNELFKRIILGK</sequence>